<reference evidence="2 3" key="1">
    <citation type="submission" date="2023-05" db="EMBL/GenBank/DDBJ databases">
        <title>Draft genome sequence of Streptomyces sp. B-S-A6 isolated from a cave soil in Thailand.</title>
        <authorList>
            <person name="Chamroensaksri N."/>
            <person name="Muangham S."/>
        </authorList>
    </citation>
    <scope>NUCLEOTIDE SEQUENCE [LARGE SCALE GENOMIC DNA]</scope>
    <source>
        <strain evidence="2 3">B-S-A6</strain>
    </source>
</reference>
<accession>A0ABT6S5W9</accession>
<gene>
    <name evidence="2" type="ORF">QIS96_05605</name>
</gene>
<dbReference type="EMBL" id="JASCIQ010000004">
    <property type="protein sequence ID" value="MDI3403299.1"/>
    <property type="molecule type" value="Genomic_DNA"/>
</dbReference>
<feature type="transmembrane region" description="Helical" evidence="1">
    <location>
        <begin position="166"/>
        <end position="186"/>
    </location>
</feature>
<feature type="transmembrane region" description="Helical" evidence="1">
    <location>
        <begin position="131"/>
        <end position="154"/>
    </location>
</feature>
<feature type="transmembrane region" description="Helical" evidence="1">
    <location>
        <begin position="71"/>
        <end position="95"/>
    </location>
</feature>
<keyword evidence="3" id="KW-1185">Reference proteome</keyword>
<evidence type="ECO:0008006" key="4">
    <source>
        <dbReference type="Google" id="ProtNLM"/>
    </source>
</evidence>
<keyword evidence="1" id="KW-0812">Transmembrane</keyword>
<dbReference type="Proteomes" id="UP001223978">
    <property type="component" value="Unassembled WGS sequence"/>
</dbReference>
<evidence type="ECO:0000313" key="3">
    <source>
        <dbReference type="Proteomes" id="UP001223978"/>
    </source>
</evidence>
<keyword evidence="1" id="KW-1133">Transmembrane helix</keyword>
<proteinExistence type="predicted"/>
<keyword evidence="1" id="KW-0472">Membrane</keyword>
<protein>
    <recommendedName>
        <fullName evidence="4">ECF transporter S component</fullName>
    </recommendedName>
</protein>
<dbReference type="RefSeq" id="WP_282541245.1">
    <property type="nucleotide sequence ID" value="NZ_JASCIQ010000004.1"/>
</dbReference>
<name>A0ABT6S5W9_9ACTN</name>
<comment type="caution">
    <text evidence="2">The sequence shown here is derived from an EMBL/GenBank/DDBJ whole genome shotgun (WGS) entry which is preliminary data.</text>
</comment>
<organism evidence="2 3">
    <name type="scientific">Streptomyces cavernicola</name>
    <dbReference type="NCBI Taxonomy" id="3043613"/>
    <lineage>
        <taxon>Bacteria</taxon>
        <taxon>Bacillati</taxon>
        <taxon>Actinomycetota</taxon>
        <taxon>Actinomycetes</taxon>
        <taxon>Kitasatosporales</taxon>
        <taxon>Streptomycetaceae</taxon>
        <taxon>Streptomyces</taxon>
    </lineage>
</organism>
<evidence type="ECO:0000256" key="1">
    <source>
        <dbReference type="SAM" id="Phobius"/>
    </source>
</evidence>
<feature type="transmembrane region" description="Helical" evidence="1">
    <location>
        <begin position="38"/>
        <end position="59"/>
    </location>
</feature>
<dbReference type="Gene3D" id="1.10.1760.20">
    <property type="match status" value="1"/>
</dbReference>
<feature type="transmembrane region" description="Helical" evidence="1">
    <location>
        <begin position="101"/>
        <end position="119"/>
    </location>
</feature>
<sequence length="220" mass="22810">MLTVRPTGQDAADYNPPPGFGVQAHRFPALKAQLTTRAWALIPIGVGINVVGGVLVTTLRLPLYLDTIGTVLTGVIAGPLVGAVTGLLTNLVLGVTANPTLLPYAVTSAFIGLGAGCLARWGMFRSVPRVIVSGLVIMLIATLVTAPISIFLFGGVAGTGVDAVRGAFAAFGSSLVASVFQSSFLVEPFDKTASTLLAFYAAKSIPMRFRPPFGRLSLPR</sequence>
<evidence type="ECO:0000313" key="2">
    <source>
        <dbReference type="EMBL" id="MDI3403299.1"/>
    </source>
</evidence>